<name>A0A1V9Z3Y0_ACHHY</name>
<evidence type="ECO:0000256" key="1">
    <source>
        <dbReference type="ARBA" id="ARBA00008511"/>
    </source>
</evidence>
<evidence type="ECO:0000259" key="3">
    <source>
        <dbReference type="Pfam" id="PF18201"/>
    </source>
</evidence>
<dbReference type="Proteomes" id="UP000243579">
    <property type="component" value="Unassembled WGS sequence"/>
</dbReference>
<proteinExistence type="inferred from homology"/>
<dbReference type="AlphaFoldDB" id="A0A1V9Z3Y0"/>
<feature type="compositionally biased region" description="Basic and acidic residues" evidence="2">
    <location>
        <begin position="17"/>
        <end position="26"/>
    </location>
</feature>
<dbReference type="STRING" id="1202772.A0A1V9Z3Y0"/>
<dbReference type="PANTHER" id="PTHR21083">
    <property type="entry name" value="TWISTER"/>
    <property type="match status" value="1"/>
</dbReference>
<dbReference type="OrthoDB" id="25887at2759"/>
<feature type="domain" description="PIH1D1/2/3 CS-like" evidence="3">
    <location>
        <begin position="82"/>
        <end position="178"/>
    </location>
</feature>
<reference evidence="4 5" key="1">
    <citation type="journal article" date="2014" name="Genome Biol. Evol.">
        <title>The secreted proteins of Achlya hypogyna and Thraustotheca clavata identify the ancestral oomycete secretome and reveal gene acquisitions by horizontal gene transfer.</title>
        <authorList>
            <person name="Misner I."/>
            <person name="Blouin N."/>
            <person name="Leonard G."/>
            <person name="Richards T.A."/>
            <person name="Lane C.E."/>
        </authorList>
    </citation>
    <scope>NUCLEOTIDE SEQUENCE [LARGE SCALE GENOMIC DNA]</scope>
    <source>
        <strain evidence="4 5">ATCC 48635</strain>
    </source>
</reference>
<feature type="region of interest" description="Disordered" evidence="2">
    <location>
        <begin position="17"/>
        <end position="45"/>
    </location>
</feature>
<dbReference type="GO" id="GO:0005737">
    <property type="term" value="C:cytoplasm"/>
    <property type="evidence" value="ECO:0007669"/>
    <property type="project" value="TreeGrafter"/>
</dbReference>
<dbReference type="InterPro" id="IPR041442">
    <property type="entry name" value="PIH1D1/2/3_CS-like"/>
</dbReference>
<accession>A0A1V9Z3Y0</accession>
<dbReference type="InterPro" id="IPR026697">
    <property type="entry name" value="DNAAF6"/>
</dbReference>
<protein>
    <recommendedName>
        <fullName evidence="3">PIH1D1/2/3 CS-like domain-containing protein</fullName>
    </recommendedName>
</protein>
<dbReference type="PANTHER" id="PTHR21083:SF0">
    <property type="entry name" value="DYNEIN AXONEMAL ASSEMBLY FACTOR 6"/>
    <property type="match status" value="1"/>
</dbReference>
<evidence type="ECO:0000313" key="4">
    <source>
        <dbReference type="EMBL" id="OQR92699.1"/>
    </source>
</evidence>
<feature type="region of interest" description="Disordered" evidence="2">
    <location>
        <begin position="62"/>
        <end position="85"/>
    </location>
</feature>
<evidence type="ECO:0000256" key="2">
    <source>
        <dbReference type="SAM" id="MobiDB-lite"/>
    </source>
</evidence>
<dbReference type="Pfam" id="PF18201">
    <property type="entry name" value="PIH1_CS"/>
    <property type="match status" value="1"/>
</dbReference>
<sequence length="183" mass="20589">MSAFSDLLALSDLLRSEETHDDEHQRKQAFVTPGSIASPALPKGGIIDQGFPLIKKDPKAIWDEDEVGSDAEDEEDSDDRKRPKHEILYKQDVMTEDVFLGLGDKDPSTAHCDAMVVKIVFPGHKLREIDLDVKAQKLVAQSSRLKLSTYLPYPVKHKEGKAKWDPKTDTLIVTLPIVRDDDW</sequence>
<keyword evidence="5" id="KW-1185">Reference proteome</keyword>
<dbReference type="EMBL" id="JNBR01000446">
    <property type="protein sequence ID" value="OQR92699.1"/>
    <property type="molecule type" value="Genomic_DNA"/>
</dbReference>
<dbReference type="GO" id="GO:0070286">
    <property type="term" value="P:axonemal dynein complex assembly"/>
    <property type="evidence" value="ECO:0007669"/>
    <property type="project" value="InterPro"/>
</dbReference>
<dbReference type="GO" id="GO:0051087">
    <property type="term" value="F:protein-folding chaperone binding"/>
    <property type="evidence" value="ECO:0007669"/>
    <property type="project" value="InterPro"/>
</dbReference>
<feature type="compositionally biased region" description="Acidic residues" evidence="2">
    <location>
        <begin position="63"/>
        <end position="77"/>
    </location>
</feature>
<evidence type="ECO:0000313" key="5">
    <source>
        <dbReference type="Proteomes" id="UP000243579"/>
    </source>
</evidence>
<comment type="caution">
    <text evidence="4">The sequence shown here is derived from an EMBL/GenBank/DDBJ whole genome shotgun (WGS) entry which is preliminary data.</text>
</comment>
<comment type="similarity">
    <text evidence="1">Belongs to the PIH1 family.</text>
</comment>
<organism evidence="4 5">
    <name type="scientific">Achlya hypogyna</name>
    <name type="common">Oomycete</name>
    <name type="synonym">Protoachlya hypogyna</name>
    <dbReference type="NCBI Taxonomy" id="1202772"/>
    <lineage>
        <taxon>Eukaryota</taxon>
        <taxon>Sar</taxon>
        <taxon>Stramenopiles</taxon>
        <taxon>Oomycota</taxon>
        <taxon>Saprolegniomycetes</taxon>
        <taxon>Saprolegniales</taxon>
        <taxon>Achlyaceae</taxon>
        <taxon>Achlya</taxon>
    </lineage>
</organism>
<gene>
    <name evidence="4" type="ORF">ACHHYP_03314</name>
</gene>
<dbReference type="GO" id="GO:0045505">
    <property type="term" value="F:dynein intermediate chain binding"/>
    <property type="evidence" value="ECO:0007669"/>
    <property type="project" value="TreeGrafter"/>
</dbReference>